<reference evidence="2" key="1">
    <citation type="submission" date="2022-11" db="UniProtKB">
        <authorList>
            <consortium name="WormBaseParasite"/>
        </authorList>
    </citation>
    <scope>IDENTIFICATION</scope>
</reference>
<proteinExistence type="predicted"/>
<keyword evidence="1" id="KW-1185">Reference proteome</keyword>
<protein>
    <submittedName>
        <fullName evidence="2">Uncharacterized protein</fullName>
    </submittedName>
</protein>
<dbReference type="AlphaFoldDB" id="A0A915CN19"/>
<evidence type="ECO:0000313" key="2">
    <source>
        <dbReference type="WBParaSite" id="jg10839"/>
    </source>
</evidence>
<sequence length="101" mass="11513">MSLRFTLALSRKVDLMRGDTPEIGKGTRSLEETGLDGLKFMDSKTSTRFSQEKAARLAELVKDNLGNLLPGKKAFKNAAQTVERKYQKYEKYQKLKKRNSI</sequence>
<accession>A0A915CN19</accession>
<evidence type="ECO:0000313" key="1">
    <source>
        <dbReference type="Proteomes" id="UP000887574"/>
    </source>
</evidence>
<dbReference type="WBParaSite" id="jg10839">
    <property type="protein sequence ID" value="jg10839"/>
    <property type="gene ID" value="jg10839"/>
</dbReference>
<name>A0A915CN19_9BILA</name>
<organism evidence="1 2">
    <name type="scientific">Ditylenchus dipsaci</name>
    <dbReference type="NCBI Taxonomy" id="166011"/>
    <lineage>
        <taxon>Eukaryota</taxon>
        <taxon>Metazoa</taxon>
        <taxon>Ecdysozoa</taxon>
        <taxon>Nematoda</taxon>
        <taxon>Chromadorea</taxon>
        <taxon>Rhabditida</taxon>
        <taxon>Tylenchina</taxon>
        <taxon>Tylenchomorpha</taxon>
        <taxon>Sphaerularioidea</taxon>
        <taxon>Anguinidae</taxon>
        <taxon>Anguininae</taxon>
        <taxon>Ditylenchus</taxon>
    </lineage>
</organism>
<dbReference type="Proteomes" id="UP000887574">
    <property type="component" value="Unplaced"/>
</dbReference>